<evidence type="ECO:0000313" key="5">
    <source>
        <dbReference type="Proteomes" id="UP001378592"/>
    </source>
</evidence>
<dbReference type="SUPFAM" id="SSF46689">
    <property type="entry name" value="Homeodomain-like"/>
    <property type="match status" value="1"/>
</dbReference>
<dbReference type="PANTHER" id="PTHR22929">
    <property type="entry name" value="RNA POLYMERASE III TRANSCRIPTION INITIATION FACTOR B"/>
    <property type="match status" value="1"/>
</dbReference>
<protein>
    <recommendedName>
        <fullName evidence="3">Myb-like domain-containing protein</fullName>
    </recommendedName>
</protein>
<dbReference type="GO" id="GO:0000126">
    <property type="term" value="C:transcription factor TFIIIB complex"/>
    <property type="evidence" value="ECO:0007669"/>
    <property type="project" value="TreeGrafter"/>
</dbReference>
<name>A0AAN9WHR7_9ORTH</name>
<dbReference type="Proteomes" id="UP001378592">
    <property type="component" value="Unassembled WGS sequence"/>
</dbReference>
<sequence length="731" mass="81709">MSQISKKTVSMPVRKRLKPTVNLNVAFRRRRDAKETPSVTDVLAEDVSPELSKSSNGSNEESVTHQTTNIRREGLRSSREIDNDLNTTFESEKSFSSEKTVLLQDYVKHTSEKNDKSQPKISVSKGSPCKSVSSSVTTVLMQNDEGGSRKSLRDDLEQSIDELDGFHSSNLEVEKGSIEVPSCKTDVAADNDVYNRENALKNSNISDELRLVSCSEQMSHDPERGREASTHVSGYESRKSASSNVPEALPQREENVDLQSLNGDSISSDSVQSDLRPSSDMSPPKYKRKMSSMAKQLSEARRDFEIRFSNKKPERSALRMFDLIYYNPSTNPMKASADNPKEIVVSSPSDNTDTNRAIEEDVDNPSEEEHIEDDNESGIPAPRVKVGPNGEIVLDEQSLVIETTQSKKSRQEIANLTVVVDSGSNTTYHTYSKKKRQRNEWSVKETIRFYKALQTLGTDFSLMQSLFPSRSRVDLKSKFKKEERINGHLIEKALRFPSLFDLSELEKEQIVEEKKNTNEKKRKAPKQRVKKRSLKSLGFDEDDIGPPLKDKKKKGMPCENKGKDTEKENMETQHIDCISDDEYQPPATEQEKIKSSKVVSGRRSSRVLNGKILNYAAVENKHDFLEAGIDLLESCDSDEDNDSGNAVEDVQEVSPTVANNFDMNNVAPGSLVIVTTQHPDNPGYQICNVFMVQERSDQENVVSVSTQDISSTQSSIPPTPSESIGSVGEPS</sequence>
<evidence type="ECO:0000313" key="4">
    <source>
        <dbReference type="EMBL" id="KAK7871488.1"/>
    </source>
</evidence>
<feature type="compositionally biased region" description="Polar residues" evidence="2">
    <location>
        <begin position="51"/>
        <end position="69"/>
    </location>
</feature>
<evidence type="ECO:0000256" key="1">
    <source>
        <dbReference type="ARBA" id="ARBA00004123"/>
    </source>
</evidence>
<dbReference type="SMART" id="SM00717">
    <property type="entry name" value="SANT"/>
    <property type="match status" value="1"/>
</dbReference>
<dbReference type="InterPro" id="IPR001005">
    <property type="entry name" value="SANT/Myb"/>
</dbReference>
<dbReference type="EMBL" id="JAZDUA010000038">
    <property type="protein sequence ID" value="KAK7871488.1"/>
    <property type="molecule type" value="Genomic_DNA"/>
</dbReference>
<dbReference type="GO" id="GO:0001156">
    <property type="term" value="F:TFIIIC-class transcription factor complex binding"/>
    <property type="evidence" value="ECO:0007669"/>
    <property type="project" value="TreeGrafter"/>
</dbReference>
<proteinExistence type="predicted"/>
<dbReference type="GO" id="GO:0070898">
    <property type="term" value="P:RNA polymerase III preinitiation complex assembly"/>
    <property type="evidence" value="ECO:0007669"/>
    <property type="project" value="TreeGrafter"/>
</dbReference>
<feature type="region of interest" description="Disordered" evidence="2">
    <location>
        <begin position="514"/>
        <end position="570"/>
    </location>
</feature>
<dbReference type="PANTHER" id="PTHR22929:SF0">
    <property type="entry name" value="TRANSCRIPTION FACTOR TFIIIB COMPONENT B'' HOMOLOG"/>
    <property type="match status" value="1"/>
</dbReference>
<feature type="region of interest" description="Disordered" evidence="2">
    <location>
        <begin position="28"/>
        <end position="83"/>
    </location>
</feature>
<feature type="compositionally biased region" description="Basic and acidic residues" evidence="2">
    <location>
        <begin position="560"/>
        <end position="570"/>
    </location>
</feature>
<accession>A0AAN9WHR7</accession>
<feature type="compositionally biased region" description="Basic and acidic residues" evidence="2">
    <location>
        <begin position="70"/>
        <end position="82"/>
    </location>
</feature>
<feature type="compositionally biased region" description="Low complexity" evidence="2">
    <location>
        <begin position="122"/>
        <end position="135"/>
    </location>
</feature>
<feature type="compositionally biased region" description="Acidic residues" evidence="2">
    <location>
        <begin position="362"/>
        <end position="376"/>
    </location>
</feature>
<evidence type="ECO:0000256" key="2">
    <source>
        <dbReference type="SAM" id="MobiDB-lite"/>
    </source>
</evidence>
<feature type="compositionally biased region" description="Basic and acidic residues" evidence="2">
    <location>
        <begin position="218"/>
        <end position="229"/>
    </location>
</feature>
<comment type="subcellular location">
    <subcellularLocation>
        <location evidence="1">Nucleus</location>
    </subcellularLocation>
</comment>
<organism evidence="4 5">
    <name type="scientific">Gryllus longicercus</name>
    <dbReference type="NCBI Taxonomy" id="2509291"/>
    <lineage>
        <taxon>Eukaryota</taxon>
        <taxon>Metazoa</taxon>
        <taxon>Ecdysozoa</taxon>
        <taxon>Arthropoda</taxon>
        <taxon>Hexapoda</taxon>
        <taxon>Insecta</taxon>
        <taxon>Pterygota</taxon>
        <taxon>Neoptera</taxon>
        <taxon>Polyneoptera</taxon>
        <taxon>Orthoptera</taxon>
        <taxon>Ensifera</taxon>
        <taxon>Gryllidea</taxon>
        <taxon>Grylloidea</taxon>
        <taxon>Gryllidae</taxon>
        <taxon>Gryllinae</taxon>
        <taxon>Gryllus</taxon>
    </lineage>
</organism>
<feature type="region of interest" description="Disordered" evidence="2">
    <location>
        <begin position="362"/>
        <end position="383"/>
    </location>
</feature>
<feature type="compositionally biased region" description="Basic residues" evidence="2">
    <location>
        <begin position="520"/>
        <end position="534"/>
    </location>
</feature>
<dbReference type="Pfam" id="PF15963">
    <property type="entry name" value="Myb_DNA-bind_7"/>
    <property type="match status" value="1"/>
</dbReference>
<keyword evidence="5" id="KW-1185">Reference proteome</keyword>
<gene>
    <name evidence="4" type="ORF">R5R35_010208</name>
</gene>
<dbReference type="GO" id="GO:0005634">
    <property type="term" value="C:nucleus"/>
    <property type="evidence" value="ECO:0007669"/>
    <property type="project" value="UniProtKB-SubCell"/>
</dbReference>
<evidence type="ECO:0000259" key="3">
    <source>
        <dbReference type="SMART" id="SM00717"/>
    </source>
</evidence>
<reference evidence="4 5" key="1">
    <citation type="submission" date="2024-03" db="EMBL/GenBank/DDBJ databases">
        <title>The genome assembly and annotation of the cricket Gryllus longicercus Weissman &amp; Gray.</title>
        <authorList>
            <person name="Szrajer S."/>
            <person name="Gray D."/>
            <person name="Ylla G."/>
        </authorList>
    </citation>
    <scope>NUCLEOTIDE SEQUENCE [LARGE SCALE GENOMIC DNA]</scope>
    <source>
        <strain evidence="4">DAG 2021-001</strain>
        <tissue evidence="4">Whole body minus gut</tissue>
    </source>
</reference>
<feature type="region of interest" description="Disordered" evidence="2">
    <location>
        <begin position="697"/>
        <end position="731"/>
    </location>
</feature>
<feature type="compositionally biased region" description="Low complexity" evidence="2">
    <location>
        <begin position="701"/>
        <end position="731"/>
    </location>
</feature>
<feature type="region of interest" description="Disordered" evidence="2">
    <location>
        <begin position="216"/>
        <end position="295"/>
    </location>
</feature>
<dbReference type="InterPro" id="IPR009057">
    <property type="entry name" value="Homeodomain-like_sf"/>
</dbReference>
<dbReference type="InterPro" id="IPR039467">
    <property type="entry name" value="TFIIIB_B''_Myb"/>
</dbReference>
<comment type="caution">
    <text evidence="4">The sequence shown here is derived from an EMBL/GenBank/DDBJ whole genome shotgun (WGS) entry which is preliminary data.</text>
</comment>
<feature type="domain" description="Myb-like" evidence="3">
    <location>
        <begin position="437"/>
        <end position="485"/>
    </location>
</feature>
<feature type="region of interest" description="Disordered" evidence="2">
    <location>
        <begin position="110"/>
        <end position="135"/>
    </location>
</feature>
<feature type="compositionally biased region" description="Polar residues" evidence="2">
    <location>
        <begin position="257"/>
        <end position="281"/>
    </location>
</feature>
<dbReference type="AlphaFoldDB" id="A0AAN9WHR7"/>